<protein>
    <recommendedName>
        <fullName evidence="5">SipW-cognate class signal peptide</fullName>
    </recommendedName>
</protein>
<proteinExistence type="predicted"/>
<feature type="signal peptide" evidence="2">
    <location>
        <begin position="1"/>
        <end position="27"/>
    </location>
</feature>
<name>A0A1H0KMI1_9ACTN</name>
<dbReference type="AlphaFoldDB" id="A0A1H0KMI1"/>
<dbReference type="RefSeq" id="WP_091026815.1">
    <property type="nucleotide sequence ID" value="NZ_BKAE01000015.1"/>
</dbReference>
<evidence type="ECO:0000313" key="3">
    <source>
        <dbReference type="EMBL" id="SDO57013.1"/>
    </source>
</evidence>
<accession>A0A1H0KMI1</accession>
<sequence length="176" mass="17775">MLRRHLSFANVTAVLALLLATAGTSYAMTLPRNSVGTQQIKPSGVTATDIKTNAVRSPDVKDGTLRAADLQPGLLNPAATVQTTVALADLADGAKASYDAFCPAGQQAIGGGGRGDDGNSEETSVTSSRPAVSSTNVEPPAAGAGFTGWRITVTNLAGGVAAGIRPQVWVICTDAP</sequence>
<keyword evidence="4" id="KW-1185">Reference proteome</keyword>
<evidence type="ECO:0000313" key="4">
    <source>
        <dbReference type="Proteomes" id="UP000199004"/>
    </source>
</evidence>
<keyword evidence="2" id="KW-0732">Signal</keyword>
<feature type="compositionally biased region" description="Polar residues" evidence="1">
    <location>
        <begin position="121"/>
        <end position="137"/>
    </location>
</feature>
<evidence type="ECO:0008006" key="5">
    <source>
        <dbReference type="Google" id="ProtNLM"/>
    </source>
</evidence>
<dbReference type="Proteomes" id="UP000199004">
    <property type="component" value="Unassembled WGS sequence"/>
</dbReference>
<evidence type="ECO:0000256" key="2">
    <source>
        <dbReference type="SAM" id="SignalP"/>
    </source>
</evidence>
<dbReference type="STRING" id="1005944.SAMN05192576_0075"/>
<gene>
    <name evidence="3" type="ORF">SAMN05192576_0075</name>
</gene>
<evidence type="ECO:0000256" key="1">
    <source>
        <dbReference type="SAM" id="MobiDB-lite"/>
    </source>
</evidence>
<organism evidence="3 4">
    <name type="scientific">Nocardioides szechwanensis</name>
    <dbReference type="NCBI Taxonomy" id="1005944"/>
    <lineage>
        <taxon>Bacteria</taxon>
        <taxon>Bacillati</taxon>
        <taxon>Actinomycetota</taxon>
        <taxon>Actinomycetes</taxon>
        <taxon>Propionibacteriales</taxon>
        <taxon>Nocardioidaceae</taxon>
        <taxon>Nocardioides</taxon>
    </lineage>
</organism>
<feature type="chain" id="PRO_5011644389" description="SipW-cognate class signal peptide" evidence="2">
    <location>
        <begin position="28"/>
        <end position="176"/>
    </location>
</feature>
<reference evidence="3 4" key="1">
    <citation type="submission" date="2016-10" db="EMBL/GenBank/DDBJ databases">
        <authorList>
            <person name="de Groot N.N."/>
        </authorList>
    </citation>
    <scope>NUCLEOTIDE SEQUENCE [LARGE SCALE GENOMIC DNA]</scope>
    <source>
        <strain evidence="3 4">CGMCC 1.11147</strain>
    </source>
</reference>
<dbReference type="EMBL" id="FNIC01000010">
    <property type="protein sequence ID" value="SDO57013.1"/>
    <property type="molecule type" value="Genomic_DNA"/>
</dbReference>
<feature type="region of interest" description="Disordered" evidence="1">
    <location>
        <begin position="109"/>
        <end position="144"/>
    </location>
</feature>